<feature type="compositionally biased region" description="Low complexity" evidence="1">
    <location>
        <begin position="427"/>
        <end position="441"/>
    </location>
</feature>
<feature type="region of interest" description="Disordered" evidence="1">
    <location>
        <begin position="190"/>
        <end position="212"/>
    </location>
</feature>
<keyword evidence="3" id="KW-1185">Reference proteome</keyword>
<sequence>MATASLQELAIAVNESPFAPGKTFFEYLGPSSNNPQKSTDPIGDAPIYTFTDKFNAPATLALFLLSNTLSSVTNKRSFTQTGEYFSLFLDNKSSTFPITKLRNARMTLCADFVPEGQRDTPKEVISNSTKAMNTLRKIQDLTEERFNRWAYVPTVNYGLLRDSNTGHDVMVTVLHSSRLFDCASVNMATSTQSSSTDDDFDKPLAPPSSVKKKDALARARAQGIESPIWMEDLPDSMGRYDTTTRNLAARECIFLMTPEIYDFDGNLIPPTSYSASIGDRQLMLAECYIKMWQFAPGDGRSTHDRIYHMEIKRLHLLRPAADPQKRRLVTYYRQLQAPNVAASSTPSSISKPTDDLKPTVEPPQALLPHQQESLQSSTAVHAASPASTLSDANPELTHESDTSQAPIVATSTSCVDPETAETKEEPAPSSNIIAASSPTPATLFGTKQESADRSGTELSELSDIPYESLKPKCQTQGEPGTSEGSEVSTQQGNELANEPVANKRKRGSAADGPNKKPKAKKLT</sequence>
<dbReference type="EMBL" id="JBAHYK010000848">
    <property type="protein sequence ID" value="KAL0570960.1"/>
    <property type="molecule type" value="Genomic_DNA"/>
</dbReference>
<organism evidence="2 3">
    <name type="scientific">Marasmius crinis-equi</name>
    <dbReference type="NCBI Taxonomy" id="585013"/>
    <lineage>
        <taxon>Eukaryota</taxon>
        <taxon>Fungi</taxon>
        <taxon>Dikarya</taxon>
        <taxon>Basidiomycota</taxon>
        <taxon>Agaricomycotina</taxon>
        <taxon>Agaricomycetes</taxon>
        <taxon>Agaricomycetidae</taxon>
        <taxon>Agaricales</taxon>
        <taxon>Marasmiineae</taxon>
        <taxon>Marasmiaceae</taxon>
        <taxon>Marasmius</taxon>
    </lineage>
</organism>
<dbReference type="Proteomes" id="UP001465976">
    <property type="component" value="Unassembled WGS sequence"/>
</dbReference>
<evidence type="ECO:0000256" key="1">
    <source>
        <dbReference type="SAM" id="MobiDB-lite"/>
    </source>
</evidence>
<feature type="compositionally biased region" description="Polar residues" evidence="1">
    <location>
        <begin position="370"/>
        <end position="391"/>
    </location>
</feature>
<feature type="compositionally biased region" description="Polar residues" evidence="1">
    <location>
        <begin position="341"/>
        <end position="351"/>
    </location>
</feature>
<comment type="caution">
    <text evidence="2">The sequence shown here is derived from an EMBL/GenBank/DDBJ whole genome shotgun (WGS) entry which is preliminary data.</text>
</comment>
<feature type="compositionally biased region" description="Polar residues" evidence="1">
    <location>
        <begin position="473"/>
        <end position="494"/>
    </location>
</feature>
<feature type="region of interest" description="Disordered" evidence="1">
    <location>
        <begin position="341"/>
        <end position="523"/>
    </location>
</feature>
<feature type="compositionally biased region" description="Polar residues" evidence="1">
    <location>
        <begin position="402"/>
        <end position="414"/>
    </location>
</feature>
<reference evidence="2 3" key="1">
    <citation type="submission" date="2024-02" db="EMBL/GenBank/DDBJ databases">
        <title>A draft genome for the cacao thread blight pathogen Marasmius crinis-equi.</title>
        <authorList>
            <person name="Cohen S.P."/>
            <person name="Baruah I.K."/>
            <person name="Amoako-Attah I."/>
            <person name="Bukari Y."/>
            <person name="Meinhardt L.W."/>
            <person name="Bailey B.A."/>
        </authorList>
    </citation>
    <scope>NUCLEOTIDE SEQUENCE [LARGE SCALE GENOMIC DNA]</scope>
    <source>
        <strain evidence="2 3">GH-76</strain>
    </source>
</reference>
<gene>
    <name evidence="2" type="ORF">V5O48_011000</name>
</gene>
<proteinExistence type="predicted"/>
<evidence type="ECO:0000313" key="2">
    <source>
        <dbReference type="EMBL" id="KAL0570960.1"/>
    </source>
</evidence>
<name>A0ABR3F796_9AGAR</name>
<protein>
    <submittedName>
        <fullName evidence="2">Uncharacterized protein</fullName>
    </submittedName>
</protein>
<accession>A0ABR3F796</accession>
<evidence type="ECO:0000313" key="3">
    <source>
        <dbReference type="Proteomes" id="UP001465976"/>
    </source>
</evidence>